<dbReference type="InterPro" id="IPR023179">
    <property type="entry name" value="GTP-bd_ortho_bundle_sf"/>
</dbReference>
<dbReference type="Gene3D" id="3.40.50.300">
    <property type="entry name" value="P-loop containing nucleotide triphosphate hydrolases"/>
    <property type="match status" value="1"/>
</dbReference>
<accession>A0A183HDI1</accession>
<keyword evidence="5" id="KW-1185">Reference proteome</keyword>
<organism evidence="6">
    <name type="scientific">Onchocerca flexuosa</name>
    <dbReference type="NCBI Taxonomy" id="387005"/>
    <lineage>
        <taxon>Eukaryota</taxon>
        <taxon>Metazoa</taxon>
        <taxon>Ecdysozoa</taxon>
        <taxon>Nematoda</taxon>
        <taxon>Chromadorea</taxon>
        <taxon>Rhabditida</taxon>
        <taxon>Spirurina</taxon>
        <taxon>Spiruromorpha</taxon>
        <taxon>Filarioidea</taxon>
        <taxon>Onchocercidae</taxon>
        <taxon>Onchocerca</taxon>
    </lineage>
</organism>
<keyword evidence="1" id="KW-0547">Nucleotide-binding</keyword>
<dbReference type="InterPro" id="IPR006073">
    <property type="entry name" value="GTP-bd"/>
</dbReference>
<reference evidence="6" key="1">
    <citation type="submission" date="2016-06" db="UniProtKB">
        <authorList>
            <consortium name="WormBaseParasite"/>
        </authorList>
    </citation>
    <scope>IDENTIFICATION</scope>
</reference>
<dbReference type="WBParaSite" id="OFLC_0000554201-mRNA-1">
    <property type="protein sequence ID" value="OFLC_0000554201-mRNA-1"/>
    <property type="gene ID" value="OFLC_0000554201"/>
</dbReference>
<evidence type="ECO:0000259" key="3">
    <source>
        <dbReference type="Pfam" id="PF01926"/>
    </source>
</evidence>
<dbReference type="SUPFAM" id="SSF52540">
    <property type="entry name" value="P-loop containing nucleoside triphosphate hydrolases"/>
    <property type="match status" value="1"/>
</dbReference>
<proteinExistence type="predicted"/>
<evidence type="ECO:0000313" key="5">
    <source>
        <dbReference type="Proteomes" id="UP000267606"/>
    </source>
</evidence>
<evidence type="ECO:0000256" key="2">
    <source>
        <dbReference type="ARBA" id="ARBA00023134"/>
    </source>
</evidence>
<dbReference type="STRING" id="387005.A0A183HDI1"/>
<dbReference type="InterPro" id="IPR050755">
    <property type="entry name" value="TRAFAC_YlqF/YawG_RiboMat"/>
</dbReference>
<dbReference type="PANTHER" id="PTHR11089">
    <property type="entry name" value="GTP-BINDING PROTEIN-RELATED"/>
    <property type="match status" value="1"/>
</dbReference>
<name>A0A183HDI1_9BILA</name>
<sequence length="302" mass="34202">MKLLLNYCRNKDIKTSIRVGVVGYPNVGKSSFINSLKRKRVCDVGAIPGITRQVQEIHLDKHIRLLDSPGVILEPKGRLDNSEIALKNAIRVESLADPAAAVQAILRRCSQDSLILHYKIPEFKTCDEFLTYIARKGGRLKKGGHPDLNAAARKAQLLNEMSKEFDLDVLDNEQKVLVEGLPTSSAMKIGMKYDLAADSAEMRKRNDDEMRMEVEDVSGETIIYHEKKKNTEDDIVTRGNSFPDSFTIDGNSQINRAIKLAVKKHKKKNKKFGKFFKIIIIEEIMRCSLFLIHKFLISFIKS</sequence>
<dbReference type="Pfam" id="PF01926">
    <property type="entry name" value="MMR_HSR1"/>
    <property type="match status" value="1"/>
</dbReference>
<dbReference type="PANTHER" id="PTHR11089:SF30">
    <property type="entry name" value="GUANINE NUCLEOTIDE-BINDING PROTEIN-LIKE 3 HOMOLOG"/>
    <property type="match status" value="1"/>
</dbReference>
<dbReference type="EMBL" id="UZAJ01004821">
    <property type="protein sequence ID" value="VDO43491.1"/>
    <property type="molecule type" value="Genomic_DNA"/>
</dbReference>
<reference evidence="4 5" key="2">
    <citation type="submission" date="2018-11" db="EMBL/GenBank/DDBJ databases">
        <authorList>
            <consortium name="Pathogen Informatics"/>
        </authorList>
    </citation>
    <scope>NUCLEOTIDE SEQUENCE [LARGE SCALE GENOMIC DNA]</scope>
</reference>
<dbReference type="GO" id="GO:0005525">
    <property type="term" value="F:GTP binding"/>
    <property type="evidence" value="ECO:0007669"/>
    <property type="project" value="UniProtKB-KW"/>
</dbReference>
<gene>
    <name evidence="4" type="ORF">OFLC_LOCUS5544</name>
</gene>
<dbReference type="AlphaFoldDB" id="A0A183HDI1"/>
<keyword evidence="2" id="KW-0342">GTP-binding</keyword>
<feature type="domain" description="G" evidence="3">
    <location>
        <begin position="18"/>
        <end position="89"/>
    </location>
</feature>
<dbReference type="GO" id="GO:0005730">
    <property type="term" value="C:nucleolus"/>
    <property type="evidence" value="ECO:0007669"/>
    <property type="project" value="TreeGrafter"/>
</dbReference>
<dbReference type="InterPro" id="IPR027417">
    <property type="entry name" value="P-loop_NTPase"/>
</dbReference>
<protein>
    <submittedName>
        <fullName evidence="6">G domain-containing protein</fullName>
    </submittedName>
</protein>
<dbReference type="Gene3D" id="1.10.1580.10">
    <property type="match status" value="1"/>
</dbReference>
<evidence type="ECO:0000313" key="6">
    <source>
        <dbReference type="WBParaSite" id="OFLC_0000554201-mRNA-1"/>
    </source>
</evidence>
<evidence type="ECO:0000256" key="1">
    <source>
        <dbReference type="ARBA" id="ARBA00022741"/>
    </source>
</evidence>
<dbReference type="Proteomes" id="UP000267606">
    <property type="component" value="Unassembled WGS sequence"/>
</dbReference>
<evidence type="ECO:0000313" key="4">
    <source>
        <dbReference type="EMBL" id="VDO43491.1"/>
    </source>
</evidence>